<evidence type="ECO:0000313" key="12">
    <source>
        <dbReference type="Proteomes" id="UP000014400"/>
    </source>
</evidence>
<keyword evidence="6 9" id="KW-1133">Transmembrane helix</keyword>
<evidence type="ECO:0000256" key="2">
    <source>
        <dbReference type="ARBA" id="ARBA00010065"/>
    </source>
</evidence>
<evidence type="ECO:0000256" key="6">
    <source>
        <dbReference type="ARBA" id="ARBA00022989"/>
    </source>
</evidence>
<evidence type="ECO:0000256" key="9">
    <source>
        <dbReference type="HAMAP-Rule" id="MF_01148"/>
    </source>
</evidence>
<keyword evidence="5 9" id="KW-0812">Transmembrane</keyword>
<comment type="catalytic activity">
    <reaction evidence="9">
        <text>N-terminal S-1,2-diacyl-sn-glyceryl-L-cysteinyl-[lipoprotein] + a glycerophospholipid = N-acyl-S-1,2-diacyl-sn-glyceryl-L-cysteinyl-[lipoprotein] + a 2-acyl-sn-glycero-3-phospholipid + H(+)</text>
        <dbReference type="Rhea" id="RHEA:48228"/>
        <dbReference type="Rhea" id="RHEA-COMP:14681"/>
        <dbReference type="Rhea" id="RHEA-COMP:14684"/>
        <dbReference type="ChEBI" id="CHEBI:15378"/>
        <dbReference type="ChEBI" id="CHEBI:136912"/>
        <dbReference type="ChEBI" id="CHEBI:140656"/>
        <dbReference type="ChEBI" id="CHEBI:140657"/>
        <dbReference type="ChEBI" id="CHEBI:140660"/>
        <dbReference type="EC" id="2.3.1.269"/>
    </reaction>
</comment>
<dbReference type="PANTHER" id="PTHR38686:SF1">
    <property type="entry name" value="APOLIPOPROTEIN N-ACYLTRANSFERASE"/>
    <property type="match status" value="1"/>
</dbReference>
<proteinExistence type="inferred from homology"/>
<dbReference type="GO" id="GO:0005886">
    <property type="term" value="C:plasma membrane"/>
    <property type="evidence" value="ECO:0007669"/>
    <property type="project" value="UniProtKB-SubCell"/>
</dbReference>
<dbReference type="EMBL" id="ATCF01000034">
    <property type="protein sequence ID" value="EPD97668.1"/>
    <property type="molecule type" value="Genomic_DNA"/>
</dbReference>
<feature type="domain" description="CN hydrolase" evidence="10">
    <location>
        <begin position="235"/>
        <end position="487"/>
    </location>
</feature>
<dbReference type="AlphaFoldDB" id="S3B8K6"/>
<evidence type="ECO:0000313" key="11">
    <source>
        <dbReference type="EMBL" id="EPD97668.1"/>
    </source>
</evidence>
<evidence type="ECO:0000256" key="7">
    <source>
        <dbReference type="ARBA" id="ARBA00023136"/>
    </source>
</evidence>
<evidence type="ECO:0000256" key="3">
    <source>
        <dbReference type="ARBA" id="ARBA00022475"/>
    </source>
</evidence>
<dbReference type="InterPro" id="IPR045378">
    <property type="entry name" value="LNT_N"/>
</dbReference>
<dbReference type="InterPro" id="IPR036526">
    <property type="entry name" value="C-N_Hydrolase_sf"/>
</dbReference>
<comment type="pathway">
    <text evidence="9">Protein modification; lipoprotein biosynthesis (N-acyl transfer).</text>
</comment>
<name>S3B8K6_9BURK</name>
<keyword evidence="3 9" id="KW-1003">Cell membrane</keyword>
<accession>S3B8K6</accession>
<comment type="function">
    <text evidence="9">Catalyzes the phospholipid dependent N-acylation of the N-terminal cysteine of apolipoprotein, the last step in lipoprotein maturation.</text>
</comment>
<evidence type="ECO:0000256" key="5">
    <source>
        <dbReference type="ARBA" id="ARBA00022692"/>
    </source>
</evidence>
<dbReference type="InterPro" id="IPR003010">
    <property type="entry name" value="C-N_Hydrolase"/>
</dbReference>
<dbReference type="PATRIC" id="fig|1203554.3.peg.2227"/>
<feature type="transmembrane region" description="Helical" evidence="9">
    <location>
        <begin position="206"/>
        <end position="224"/>
    </location>
</feature>
<keyword evidence="11" id="KW-0449">Lipoprotein</keyword>
<dbReference type="PROSITE" id="PS50263">
    <property type="entry name" value="CN_HYDROLASE"/>
    <property type="match status" value="1"/>
</dbReference>
<dbReference type="HOGENOM" id="CLU_019563_3_0_4"/>
<evidence type="ECO:0000256" key="4">
    <source>
        <dbReference type="ARBA" id="ARBA00022679"/>
    </source>
</evidence>
<comment type="subcellular location">
    <subcellularLocation>
        <location evidence="1 9">Cell membrane</location>
        <topology evidence="1 9">Multi-pass membrane protein</topology>
    </subcellularLocation>
</comment>
<dbReference type="PANTHER" id="PTHR38686">
    <property type="entry name" value="APOLIPOPROTEIN N-ACYLTRANSFERASE"/>
    <property type="match status" value="1"/>
</dbReference>
<keyword evidence="8 9" id="KW-0012">Acyltransferase</keyword>
<dbReference type="eggNOG" id="COG0815">
    <property type="taxonomic scope" value="Bacteria"/>
</dbReference>
<comment type="similarity">
    <text evidence="2 9">Belongs to the CN hydrolase family. Apolipoprotein N-acyltransferase subfamily.</text>
</comment>
<evidence type="ECO:0000259" key="10">
    <source>
        <dbReference type="PROSITE" id="PS50263"/>
    </source>
</evidence>
<keyword evidence="12" id="KW-1185">Reference proteome</keyword>
<dbReference type="GO" id="GO:0016410">
    <property type="term" value="F:N-acyltransferase activity"/>
    <property type="evidence" value="ECO:0007669"/>
    <property type="project" value="UniProtKB-UniRule"/>
</dbReference>
<dbReference type="EC" id="2.3.1.269" evidence="9"/>
<keyword evidence="7 9" id="KW-0472">Membrane</keyword>
<feature type="transmembrane region" description="Helical" evidence="9">
    <location>
        <begin position="12"/>
        <end position="29"/>
    </location>
</feature>
<feature type="transmembrane region" description="Helical" evidence="9">
    <location>
        <begin position="91"/>
        <end position="116"/>
    </location>
</feature>
<feature type="transmembrane region" description="Helical" evidence="9">
    <location>
        <begin position="495"/>
        <end position="517"/>
    </location>
</feature>
<reference evidence="11 12" key="1">
    <citation type="submission" date="2013-04" db="EMBL/GenBank/DDBJ databases">
        <title>The Genome Sequence of Sutterella wadsworthensis HGA0223.</title>
        <authorList>
            <consortium name="The Broad Institute Genomics Platform"/>
            <person name="Earl A."/>
            <person name="Ward D."/>
            <person name="Feldgarden M."/>
            <person name="Gevers D."/>
            <person name="Schmidt T.M."/>
            <person name="Dover J."/>
            <person name="Dai D."/>
            <person name="Walker B."/>
            <person name="Young S."/>
            <person name="Zeng Q."/>
            <person name="Gargeya S."/>
            <person name="Fitzgerald M."/>
            <person name="Haas B."/>
            <person name="Abouelleil A."/>
            <person name="Allen A.W."/>
            <person name="Alvarado L."/>
            <person name="Arachchi H.M."/>
            <person name="Berlin A.M."/>
            <person name="Chapman S.B."/>
            <person name="Gainer-Dewar J."/>
            <person name="Goldberg J."/>
            <person name="Griggs A."/>
            <person name="Gujja S."/>
            <person name="Hansen M."/>
            <person name="Howarth C."/>
            <person name="Imamovic A."/>
            <person name="Ireland A."/>
            <person name="Larimer J."/>
            <person name="McCowan C."/>
            <person name="Murphy C."/>
            <person name="Pearson M."/>
            <person name="Poon T.W."/>
            <person name="Priest M."/>
            <person name="Roberts A."/>
            <person name="Saif S."/>
            <person name="Shea T."/>
            <person name="Sisk P."/>
            <person name="Sykes S."/>
            <person name="Wortman J."/>
            <person name="Nusbaum C."/>
            <person name="Birren B."/>
        </authorList>
    </citation>
    <scope>NUCLEOTIDE SEQUENCE [LARGE SCALE GENOMIC DNA]</scope>
    <source>
        <strain evidence="11 12">HGA0223</strain>
    </source>
</reference>
<organism evidence="11 12">
    <name type="scientific">Sutterella wadsworthensis HGA0223</name>
    <dbReference type="NCBI Taxonomy" id="1203554"/>
    <lineage>
        <taxon>Bacteria</taxon>
        <taxon>Pseudomonadati</taxon>
        <taxon>Pseudomonadota</taxon>
        <taxon>Betaproteobacteria</taxon>
        <taxon>Burkholderiales</taxon>
        <taxon>Sutterellaceae</taxon>
        <taxon>Sutterella</taxon>
    </lineage>
</organism>
<dbReference type="HAMAP" id="MF_01148">
    <property type="entry name" value="Lnt"/>
    <property type="match status" value="1"/>
</dbReference>
<dbReference type="STRING" id="1203554.HMPREF1476_02144"/>
<dbReference type="Pfam" id="PF20154">
    <property type="entry name" value="LNT_N"/>
    <property type="match status" value="1"/>
</dbReference>
<dbReference type="RefSeq" id="WP_016475179.1">
    <property type="nucleotide sequence ID" value="NZ_KE150481.1"/>
</dbReference>
<dbReference type="Proteomes" id="UP000014400">
    <property type="component" value="Unassembled WGS sequence"/>
</dbReference>
<feature type="transmembrane region" description="Helical" evidence="9">
    <location>
        <begin position="128"/>
        <end position="152"/>
    </location>
</feature>
<feature type="transmembrane region" description="Helical" evidence="9">
    <location>
        <begin position="35"/>
        <end position="53"/>
    </location>
</feature>
<feature type="transmembrane region" description="Helical" evidence="9">
    <location>
        <begin position="60"/>
        <end position="79"/>
    </location>
</feature>
<dbReference type="NCBIfam" id="TIGR00546">
    <property type="entry name" value="lnt"/>
    <property type="match status" value="1"/>
</dbReference>
<comment type="caution">
    <text evidence="11">The sequence shown here is derived from an EMBL/GenBank/DDBJ whole genome shotgun (WGS) entry which is preliminary data.</text>
</comment>
<dbReference type="SUPFAM" id="SSF56317">
    <property type="entry name" value="Carbon-nitrogen hydrolase"/>
    <property type="match status" value="1"/>
</dbReference>
<dbReference type="InterPro" id="IPR004563">
    <property type="entry name" value="Apolipo_AcylTrfase"/>
</dbReference>
<gene>
    <name evidence="9" type="primary">lnt</name>
    <name evidence="11" type="ORF">HMPREF1476_02144</name>
</gene>
<dbReference type="Gene3D" id="3.60.110.10">
    <property type="entry name" value="Carbon-nitrogen hydrolase"/>
    <property type="match status" value="1"/>
</dbReference>
<evidence type="ECO:0000256" key="1">
    <source>
        <dbReference type="ARBA" id="ARBA00004651"/>
    </source>
</evidence>
<dbReference type="GO" id="GO:0042158">
    <property type="term" value="P:lipoprotein biosynthetic process"/>
    <property type="evidence" value="ECO:0007669"/>
    <property type="project" value="UniProtKB-UniRule"/>
</dbReference>
<evidence type="ECO:0000256" key="8">
    <source>
        <dbReference type="ARBA" id="ARBA00023315"/>
    </source>
</evidence>
<sequence>MRALTLLRTKSIAARCVLCLVSGAIYAAAFAPWSAHLWGLTALLFGLGLIVSAQRPAQAAFFGFLFALAAFTIGLEWSVRSMHEFGRLPLVLAWVGEVLLAAVCALCWAAAAWVAIWLTPSRKALRWIALALTLTAAEWLRGAGGLDFGWLTPALATLDTPWASLAPLGGPMGVTFALLLSLTGVGALMTFLFSAFRRRRLEGSETALAVGIAIVVLGLSFWSGRQLWSTPGPAVALRLVQMDLPVVDGWTRPDSVTRLVETTKWMETPWEAAQKDLTRVVLTPEGILSADSVRPSAALRAAMGNFAAAAQGPVLFNGFRRGTEGNWYNSAFFVDAENRVATVDKRKLVPFGEFIPAGFRWFVDLLGIPLSDLASGKPEQPNLNLGRGIYAGLLICYENIDGEVLRSFWADPERDPGIFFVTANLGWFAPSIIPQHLDMTRLLALASARPAASVNMNGRSAVVNARAEVVFQAPVSGRAVLDASLPTGIGNPTPFVRWGNIPTGIFWGCLLLLWALMRLRGHFSSNRTSRPAEG</sequence>
<protein>
    <recommendedName>
        <fullName evidence="9">Apolipoprotein N-acyltransferase</fullName>
        <shortName evidence="9">ALP N-acyltransferase</shortName>
        <ecNumber evidence="9">2.3.1.269</ecNumber>
    </recommendedName>
</protein>
<dbReference type="Pfam" id="PF00795">
    <property type="entry name" value="CN_hydrolase"/>
    <property type="match status" value="1"/>
</dbReference>
<keyword evidence="4 9" id="KW-0808">Transferase</keyword>
<feature type="transmembrane region" description="Helical" evidence="9">
    <location>
        <begin position="172"/>
        <end position="194"/>
    </location>
</feature>
<dbReference type="UniPathway" id="UPA00666"/>